<organism evidence="2 3">
    <name type="scientific">Mytilus coruscus</name>
    <name type="common">Sea mussel</name>
    <dbReference type="NCBI Taxonomy" id="42192"/>
    <lineage>
        <taxon>Eukaryota</taxon>
        <taxon>Metazoa</taxon>
        <taxon>Spiralia</taxon>
        <taxon>Lophotrochozoa</taxon>
        <taxon>Mollusca</taxon>
        <taxon>Bivalvia</taxon>
        <taxon>Autobranchia</taxon>
        <taxon>Pteriomorphia</taxon>
        <taxon>Mytilida</taxon>
        <taxon>Mytiloidea</taxon>
        <taxon>Mytilidae</taxon>
        <taxon>Mytilinae</taxon>
        <taxon>Mytilus</taxon>
    </lineage>
</organism>
<sequence length="178" mass="19225">MACGGCCCDSTPISWVSYIVTWVALICGLVAIFTPYWNEQDNNPDVDFAGLFSQCKDDISNCFSISNVLNAYKGTDFYDDFLVNLSLQMSGLVALIVAVVLFSVYSCCLSNKYLAYVIIGFLLFAFGSIIAGATVYGVKWMDYYTAASTLSWSFGLDVASGGLSLVAAILLIINSCCL</sequence>
<keyword evidence="1" id="KW-0472">Membrane</keyword>
<keyword evidence="1" id="KW-1133">Transmembrane helix</keyword>
<reference evidence="2 3" key="1">
    <citation type="submission" date="2020-06" db="EMBL/GenBank/DDBJ databases">
        <authorList>
            <person name="Li R."/>
            <person name="Bekaert M."/>
        </authorList>
    </citation>
    <scope>NUCLEOTIDE SEQUENCE [LARGE SCALE GENOMIC DNA]</scope>
    <source>
        <strain evidence="3">wild</strain>
    </source>
</reference>
<dbReference type="Proteomes" id="UP000507470">
    <property type="component" value="Unassembled WGS sequence"/>
</dbReference>
<dbReference type="AlphaFoldDB" id="A0A6J8AWH4"/>
<name>A0A6J8AWH4_MYTCO</name>
<feature type="transmembrane region" description="Helical" evidence="1">
    <location>
        <begin position="85"/>
        <end position="106"/>
    </location>
</feature>
<gene>
    <name evidence="2" type="ORF">MCOR_12113</name>
</gene>
<dbReference type="PANTHER" id="PTHR21284">
    <property type="entry name" value="EG:80H7.2 PROTEIN"/>
    <property type="match status" value="1"/>
</dbReference>
<dbReference type="PANTHER" id="PTHR21284:SF12">
    <property type="entry name" value="EG:80H7.2 PROTEIN"/>
    <property type="match status" value="1"/>
</dbReference>
<proteinExistence type="predicted"/>
<evidence type="ECO:0000313" key="3">
    <source>
        <dbReference type="Proteomes" id="UP000507470"/>
    </source>
</evidence>
<feature type="transmembrane region" description="Helical" evidence="1">
    <location>
        <begin position="113"/>
        <end position="138"/>
    </location>
</feature>
<dbReference type="Pfam" id="PF06653">
    <property type="entry name" value="Claudin_3"/>
    <property type="match status" value="1"/>
</dbReference>
<dbReference type="InterPro" id="IPR009545">
    <property type="entry name" value="Claudin-like"/>
</dbReference>
<feature type="transmembrane region" description="Helical" evidence="1">
    <location>
        <begin position="150"/>
        <end position="173"/>
    </location>
</feature>
<evidence type="ECO:0000313" key="2">
    <source>
        <dbReference type="EMBL" id="CAC5374892.1"/>
    </source>
</evidence>
<feature type="transmembrane region" description="Helical" evidence="1">
    <location>
        <begin position="15"/>
        <end position="37"/>
    </location>
</feature>
<accession>A0A6J8AWH4</accession>
<evidence type="ECO:0000256" key="1">
    <source>
        <dbReference type="SAM" id="Phobius"/>
    </source>
</evidence>
<keyword evidence="1" id="KW-0812">Transmembrane</keyword>
<dbReference type="EMBL" id="CACVKT020002094">
    <property type="protein sequence ID" value="CAC5374892.1"/>
    <property type="molecule type" value="Genomic_DNA"/>
</dbReference>
<dbReference type="Gene3D" id="1.20.140.150">
    <property type="match status" value="1"/>
</dbReference>
<keyword evidence="3" id="KW-1185">Reference proteome</keyword>
<dbReference type="OrthoDB" id="6045977at2759"/>
<protein>
    <submittedName>
        <fullName evidence="2">Uncharacterized protein</fullName>
    </submittedName>
</protein>